<dbReference type="EMBL" id="JAQZAO010000013">
    <property type="protein sequence ID" value="MDD7968568.1"/>
    <property type="molecule type" value="Genomic_DNA"/>
</dbReference>
<protein>
    <submittedName>
        <fullName evidence="1">DUF3558 domain-containing protein</fullName>
    </submittedName>
</protein>
<evidence type="ECO:0000313" key="1">
    <source>
        <dbReference type="EMBL" id="MDD7968568.1"/>
    </source>
</evidence>
<keyword evidence="2" id="KW-1185">Reference proteome</keyword>
<dbReference type="Proteomes" id="UP001300763">
    <property type="component" value="Unassembled WGS sequence"/>
</dbReference>
<organism evidence="1 2">
    <name type="scientific">Actinomycetospora lemnae</name>
    <dbReference type="NCBI Taxonomy" id="3019891"/>
    <lineage>
        <taxon>Bacteria</taxon>
        <taxon>Bacillati</taxon>
        <taxon>Actinomycetota</taxon>
        <taxon>Actinomycetes</taxon>
        <taxon>Pseudonocardiales</taxon>
        <taxon>Pseudonocardiaceae</taxon>
        <taxon>Actinomycetospora</taxon>
    </lineage>
</organism>
<proteinExistence type="predicted"/>
<comment type="caution">
    <text evidence="1">The sequence shown here is derived from an EMBL/GenBank/DDBJ whole genome shotgun (WGS) entry which is preliminary data.</text>
</comment>
<gene>
    <name evidence="1" type="ORF">PGB27_24755</name>
</gene>
<reference evidence="1 2" key="1">
    <citation type="submission" date="2023-02" db="EMBL/GenBank/DDBJ databases">
        <title>Genome sequencing required for Actinomycetospora new species description.</title>
        <authorList>
            <person name="Saimee Y."/>
            <person name="Duangmal K."/>
        </authorList>
    </citation>
    <scope>NUCLEOTIDE SEQUENCE [LARGE SCALE GENOMIC DNA]</scope>
    <source>
        <strain evidence="1 2">DW7H6</strain>
    </source>
</reference>
<evidence type="ECO:0000313" key="2">
    <source>
        <dbReference type="Proteomes" id="UP001300763"/>
    </source>
</evidence>
<accession>A0ABT5T3Q4</accession>
<sequence length="181" mass="19092">MGLVVLLAACATQQAPPPAPPDPRFGAPTVAAPRDVRSFGNDPCTGPLTAPDWDTMGISSIGVAETAPTGDRWCVRRGSTGDRSVSLTVVAARDVLVDTYRVRQFPLFREVVIGGLPAAVEQSSPDSVSCSVTVGTAQDQGFIVDYSEYEFRPDGRPDDPCGRAQRVAERVVAALPPLPAK</sequence>
<dbReference type="InterPro" id="IPR024520">
    <property type="entry name" value="DUF3558"/>
</dbReference>
<name>A0ABT5T3Q4_9PSEU</name>
<dbReference type="Pfam" id="PF12079">
    <property type="entry name" value="DUF3558"/>
    <property type="match status" value="1"/>
</dbReference>
<dbReference type="RefSeq" id="WP_274203101.1">
    <property type="nucleotide sequence ID" value="NZ_JAQZAO010000013.1"/>
</dbReference>